<gene>
    <name evidence="1" type="ORF">MFMK1_001336</name>
</gene>
<protein>
    <submittedName>
        <fullName evidence="1">Uncharacterized protein</fullName>
    </submittedName>
</protein>
<accession>A0AAU0UMS7</accession>
<keyword evidence="2" id="KW-1185">Reference proteome</keyword>
<organism evidence="1 2">
    <name type="scientific">Metallumcola ferriviriculae</name>
    <dbReference type="NCBI Taxonomy" id="3039180"/>
    <lineage>
        <taxon>Bacteria</taxon>
        <taxon>Bacillati</taxon>
        <taxon>Bacillota</taxon>
        <taxon>Clostridia</taxon>
        <taxon>Neomoorellales</taxon>
        <taxon>Desulfitibacteraceae</taxon>
        <taxon>Metallumcola</taxon>
    </lineage>
</organism>
<dbReference type="AlphaFoldDB" id="A0AAU0UMS7"/>
<proteinExistence type="predicted"/>
<sequence length="79" mass="8763">MKMTKRISTLLIVLMLSVIMVPVAVSANAFITDTQVNYVALGDSLGGRDHAYLRIRSGVPGVYGKRNRCTRGKIRVWAR</sequence>
<dbReference type="EMBL" id="CP121694">
    <property type="protein sequence ID" value="WRO21526.1"/>
    <property type="molecule type" value="Genomic_DNA"/>
</dbReference>
<dbReference type="Proteomes" id="UP001329915">
    <property type="component" value="Chromosome"/>
</dbReference>
<dbReference type="RefSeq" id="WP_366924366.1">
    <property type="nucleotide sequence ID" value="NZ_CP121694.1"/>
</dbReference>
<name>A0AAU0UMS7_9FIRM</name>
<reference evidence="1 2" key="1">
    <citation type="submission" date="2023-04" db="EMBL/GenBank/DDBJ databases">
        <authorList>
            <person name="Hsu D."/>
        </authorList>
    </citation>
    <scope>NUCLEOTIDE SEQUENCE [LARGE SCALE GENOMIC DNA]</scope>
    <source>
        <strain evidence="1 2">MK1</strain>
    </source>
</reference>
<evidence type="ECO:0000313" key="2">
    <source>
        <dbReference type="Proteomes" id="UP001329915"/>
    </source>
</evidence>
<evidence type="ECO:0000313" key="1">
    <source>
        <dbReference type="EMBL" id="WRO21526.1"/>
    </source>
</evidence>
<dbReference type="KEGG" id="dbc:MFMK1_001336"/>